<reference evidence="1 2" key="1">
    <citation type="submission" date="2024-08" db="EMBL/GenBank/DDBJ databases">
        <authorList>
            <person name="Ishaq N."/>
        </authorList>
    </citation>
    <scope>NUCLEOTIDE SEQUENCE [LARGE SCALE GENOMIC DNA]</scope>
    <source>
        <strain evidence="1 2">JCM 30400</strain>
    </source>
</reference>
<dbReference type="EMBL" id="JBGMEL010000008">
    <property type="protein sequence ID" value="MFA0790755.1"/>
    <property type="molecule type" value="Genomic_DNA"/>
</dbReference>
<evidence type="ECO:0000313" key="1">
    <source>
        <dbReference type="EMBL" id="MFA0790755.1"/>
    </source>
</evidence>
<keyword evidence="2" id="KW-1185">Reference proteome</keyword>
<dbReference type="Proteomes" id="UP001569414">
    <property type="component" value="Unassembled WGS sequence"/>
</dbReference>
<protein>
    <submittedName>
        <fullName evidence="1">Uncharacterized protein</fullName>
    </submittedName>
</protein>
<dbReference type="RefSeq" id="WP_371843380.1">
    <property type="nucleotide sequence ID" value="NZ_JBGMEL010000008.1"/>
</dbReference>
<proteinExistence type="predicted"/>
<evidence type="ECO:0000313" key="2">
    <source>
        <dbReference type="Proteomes" id="UP001569414"/>
    </source>
</evidence>
<sequence length="170" mass="19407">MKKLRPTIPVHEWKLSINLKATREIQNQSGNPAFDCNCQSCMDWRSSFKEFFPTELLGQLQRVGIDLEHPTDLYQYNETNDGSSLRIVYHAVGKILEGPNQWTKNEMGDVLMYREVRQTPYVSIVVFPQSQSYDHAPVLENTASGDLVRLDLRLLMPSKYCRSGNVPGSA</sequence>
<organism evidence="1 2">
    <name type="scientific">Microbulbifer echini</name>
    <dbReference type="NCBI Taxonomy" id="1529067"/>
    <lineage>
        <taxon>Bacteria</taxon>
        <taxon>Pseudomonadati</taxon>
        <taxon>Pseudomonadota</taxon>
        <taxon>Gammaproteobacteria</taxon>
        <taxon>Cellvibrionales</taxon>
        <taxon>Microbulbiferaceae</taxon>
        <taxon>Microbulbifer</taxon>
    </lineage>
</organism>
<gene>
    <name evidence="1" type="ORF">ACCI51_09380</name>
</gene>
<comment type="caution">
    <text evidence="1">The sequence shown here is derived from an EMBL/GenBank/DDBJ whole genome shotgun (WGS) entry which is preliminary data.</text>
</comment>
<name>A0ABV4NN27_9GAMM</name>
<accession>A0ABV4NN27</accession>